<evidence type="ECO:0000259" key="2">
    <source>
        <dbReference type="PROSITE" id="PS51762"/>
    </source>
</evidence>
<dbReference type="RefSeq" id="WP_189041323.1">
    <property type="nucleotide sequence ID" value="NZ_BMJQ01000001.1"/>
</dbReference>
<evidence type="ECO:0000313" key="4">
    <source>
        <dbReference type="Proteomes" id="UP000646365"/>
    </source>
</evidence>
<protein>
    <recommendedName>
        <fullName evidence="2">GH16 domain-containing protein</fullName>
    </recommendedName>
</protein>
<proteinExistence type="inferred from homology"/>
<dbReference type="CDD" id="cd08023">
    <property type="entry name" value="GH16_laminarinase_like"/>
    <property type="match status" value="1"/>
</dbReference>
<sequence>MIFASLPRRDVLIGAAALAAWRPTLGWAAEAPPLLALDFTQGLPAGARFERGGPAMAEAPGGALKPVAAHVPRQALDPATGRPQGLVIEGTATNYARNALALASHTWQPKGAAIAAVAPDVAAPDGSHTVARLRIHQQKGDLGIVGGAGPIGAGEICTLSLYLRQIGEGTEWSLNLFDYGTYHGHFERVPLAPDWRRVSFTMHWDGRDISNKVINLAPGRPEWAAGSTHEALAWGCQLELGRVASSLIATDSLPVARPAETVTIDAAPLSRPAGLLRLVLPRGGVRGATLLDTEGGGIRFGYSESGWLEATVGGVAVSGSSDATGDTVVELGWGSSGVILRSGTGGTATLRGSNPAKPGPVACGASARLFARMDGSAPLNGVLGQLVLEANAPAAPRMAAAAAAPGFVPAGYKLVFGDEFDDPDVTRINENATGGRPGAPAWRSRYHQDRFQVINQEKQIYMDPGFGGKAGHPLGVQPFSIKNGILTITADRADPVGVSPHILNFKYTSGCITSELTHWQTYGYFEMRARLPVGKGFWPAFWLLPKALHWPPEIDIFEGSGTRPSAVHLGVLIAKGQTADKWIEDVINVGDGFHVYGLEWTREELVWFLDGKPVWRQPNGINEDMYILANLALGSHDPKFIPDPDETTPFPGKFEIDYIRAYRKG</sequence>
<reference evidence="3" key="2">
    <citation type="submission" date="2020-09" db="EMBL/GenBank/DDBJ databases">
        <authorList>
            <person name="Sun Q."/>
            <person name="Zhou Y."/>
        </authorList>
    </citation>
    <scope>NUCLEOTIDE SEQUENCE</scope>
    <source>
        <strain evidence="3">CGMCC 1.15725</strain>
    </source>
</reference>
<dbReference type="Pfam" id="PF00722">
    <property type="entry name" value="Glyco_hydro_16"/>
    <property type="match status" value="1"/>
</dbReference>
<dbReference type="AlphaFoldDB" id="A0A8J3E1E6"/>
<organism evidence="3 4">
    <name type="scientific">Aliidongia dinghuensis</name>
    <dbReference type="NCBI Taxonomy" id="1867774"/>
    <lineage>
        <taxon>Bacteria</taxon>
        <taxon>Pseudomonadati</taxon>
        <taxon>Pseudomonadota</taxon>
        <taxon>Alphaproteobacteria</taxon>
        <taxon>Rhodospirillales</taxon>
        <taxon>Dongiaceae</taxon>
        <taxon>Aliidongia</taxon>
    </lineage>
</organism>
<accession>A0A8J3E1E6</accession>
<feature type="domain" description="GH16" evidence="2">
    <location>
        <begin position="401"/>
        <end position="665"/>
    </location>
</feature>
<comment type="similarity">
    <text evidence="1">Belongs to the glycosyl hydrolase 16 family.</text>
</comment>
<keyword evidence="4" id="KW-1185">Reference proteome</keyword>
<evidence type="ECO:0000313" key="3">
    <source>
        <dbReference type="EMBL" id="GGE99270.1"/>
    </source>
</evidence>
<dbReference type="PANTHER" id="PTHR10963">
    <property type="entry name" value="GLYCOSYL HYDROLASE-RELATED"/>
    <property type="match status" value="1"/>
</dbReference>
<dbReference type="InterPro" id="IPR000757">
    <property type="entry name" value="Beta-glucanase-like"/>
</dbReference>
<comment type="caution">
    <text evidence="3">The sequence shown here is derived from an EMBL/GenBank/DDBJ whole genome shotgun (WGS) entry which is preliminary data.</text>
</comment>
<dbReference type="EMBL" id="BMJQ01000001">
    <property type="protein sequence ID" value="GGE99270.1"/>
    <property type="molecule type" value="Genomic_DNA"/>
</dbReference>
<evidence type="ECO:0000256" key="1">
    <source>
        <dbReference type="ARBA" id="ARBA00006865"/>
    </source>
</evidence>
<gene>
    <name evidence="3" type="ORF">GCM10011611_01040</name>
</gene>
<dbReference type="GO" id="GO:0005975">
    <property type="term" value="P:carbohydrate metabolic process"/>
    <property type="evidence" value="ECO:0007669"/>
    <property type="project" value="InterPro"/>
</dbReference>
<dbReference type="Proteomes" id="UP000646365">
    <property type="component" value="Unassembled WGS sequence"/>
</dbReference>
<dbReference type="Gene3D" id="2.60.120.200">
    <property type="match status" value="1"/>
</dbReference>
<dbReference type="InterPro" id="IPR050546">
    <property type="entry name" value="Glycosyl_Hydrlase_16"/>
</dbReference>
<dbReference type="InterPro" id="IPR013320">
    <property type="entry name" value="ConA-like_dom_sf"/>
</dbReference>
<reference evidence="3" key="1">
    <citation type="journal article" date="2014" name="Int. J. Syst. Evol. Microbiol.">
        <title>Complete genome sequence of Corynebacterium casei LMG S-19264T (=DSM 44701T), isolated from a smear-ripened cheese.</title>
        <authorList>
            <consortium name="US DOE Joint Genome Institute (JGI-PGF)"/>
            <person name="Walter F."/>
            <person name="Albersmeier A."/>
            <person name="Kalinowski J."/>
            <person name="Ruckert C."/>
        </authorList>
    </citation>
    <scope>NUCLEOTIDE SEQUENCE</scope>
    <source>
        <strain evidence="3">CGMCC 1.15725</strain>
    </source>
</reference>
<name>A0A8J3E1E6_9PROT</name>
<dbReference type="SUPFAM" id="SSF49899">
    <property type="entry name" value="Concanavalin A-like lectins/glucanases"/>
    <property type="match status" value="1"/>
</dbReference>
<dbReference type="PANTHER" id="PTHR10963:SF55">
    <property type="entry name" value="GLYCOSIDE HYDROLASE FAMILY 16 PROTEIN"/>
    <property type="match status" value="1"/>
</dbReference>
<dbReference type="GO" id="GO:0004553">
    <property type="term" value="F:hydrolase activity, hydrolyzing O-glycosyl compounds"/>
    <property type="evidence" value="ECO:0007669"/>
    <property type="project" value="InterPro"/>
</dbReference>
<dbReference type="PROSITE" id="PS51762">
    <property type="entry name" value="GH16_2"/>
    <property type="match status" value="1"/>
</dbReference>